<dbReference type="PROSITE" id="PS50977">
    <property type="entry name" value="HTH_TETR_2"/>
    <property type="match status" value="1"/>
</dbReference>
<dbReference type="InterPro" id="IPR036271">
    <property type="entry name" value="Tet_transcr_reg_TetR-rel_C_sf"/>
</dbReference>
<dbReference type="InterPro" id="IPR001647">
    <property type="entry name" value="HTH_TetR"/>
</dbReference>
<dbReference type="InterPro" id="IPR050109">
    <property type="entry name" value="HTH-type_TetR-like_transc_reg"/>
</dbReference>
<reference evidence="8" key="2">
    <citation type="submission" date="2020-09" db="EMBL/GenBank/DDBJ databases">
        <authorList>
            <person name="Sun Q."/>
            <person name="Zhou Y."/>
        </authorList>
    </citation>
    <scope>NUCLEOTIDE SEQUENCE</scope>
    <source>
        <strain evidence="8">CGMCC 1.12785</strain>
    </source>
</reference>
<feature type="region of interest" description="Disordered" evidence="6">
    <location>
        <begin position="195"/>
        <end position="219"/>
    </location>
</feature>
<dbReference type="PANTHER" id="PTHR30055:SF226">
    <property type="entry name" value="HTH-TYPE TRANSCRIPTIONAL REGULATOR PKSA"/>
    <property type="match status" value="1"/>
</dbReference>
<dbReference type="Pfam" id="PF13977">
    <property type="entry name" value="TetR_C_6"/>
    <property type="match status" value="1"/>
</dbReference>
<evidence type="ECO:0000256" key="4">
    <source>
        <dbReference type="ARBA" id="ARBA00023163"/>
    </source>
</evidence>
<evidence type="ECO:0000313" key="9">
    <source>
        <dbReference type="Proteomes" id="UP000616114"/>
    </source>
</evidence>
<keyword evidence="4" id="KW-0804">Transcription</keyword>
<evidence type="ECO:0000256" key="2">
    <source>
        <dbReference type="ARBA" id="ARBA00023015"/>
    </source>
</evidence>
<dbReference type="PROSITE" id="PS01081">
    <property type="entry name" value="HTH_TETR_1"/>
    <property type="match status" value="1"/>
</dbReference>
<evidence type="ECO:0000256" key="5">
    <source>
        <dbReference type="PROSITE-ProRule" id="PRU00335"/>
    </source>
</evidence>
<dbReference type="Proteomes" id="UP000616114">
    <property type="component" value="Unassembled WGS sequence"/>
</dbReference>
<name>A0A8J2TXL0_9MICO</name>
<dbReference type="GO" id="GO:0003700">
    <property type="term" value="F:DNA-binding transcription factor activity"/>
    <property type="evidence" value="ECO:0007669"/>
    <property type="project" value="TreeGrafter"/>
</dbReference>
<gene>
    <name evidence="8" type="ORF">GCM10011333_14330</name>
</gene>
<sequence length="219" mass="22939">MPAPPGRRAQILAAARALALREGVSALTVRAVSTEAGIGVGTLRHHFPTQRELVGAVVAQLVTEELDESVVLDRAVPPGDRLVHGVLQFLPDSLDETGGLDRWFAFYTAALSSSPEHTRLVLSGAVTAAHERMRRWLGVLAEDGLLDAGDVEDASAGLIALLNGLMLEALTPASPVTTADARRIAERAARALAGNADRARTAQASQAPPHPQAKGPLHG</sequence>
<dbReference type="InterPro" id="IPR023772">
    <property type="entry name" value="DNA-bd_HTH_TetR-type_CS"/>
</dbReference>
<dbReference type="EMBL" id="BMFY01000005">
    <property type="protein sequence ID" value="GGA12575.1"/>
    <property type="molecule type" value="Genomic_DNA"/>
</dbReference>
<keyword evidence="9" id="KW-1185">Reference proteome</keyword>
<evidence type="ECO:0000256" key="1">
    <source>
        <dbReference type="ARBA" id="ARBA00022491"/>
    </source>
</evidence>
<dbReference type="SUPFAM" id="SSF46689">
    <property type="entry name" value="Homeodomain-like"/>
    <property type="match status" value="1"/>
</dbReference>
<organism evidence="8 9">
    <name type="scientific">Sediminivirga luteola</name>
    <dbReference type="NCBI Taxonomy" id="1774748"/>
    <lineage>
        <taxon>Bacteria</taxon>
        <taxon>Bacillati</taxon>
        <taxon>Actinomycetota</taxon>
        <taxon>Actinomycetes</taxon>
        <taxon>Micrococcales</taxon>
        <taxon>Brevibacteriaceae</taxon>
        <taxon>Sediminivirga</taxon>
    </lineage>
</organism>
<dbReference type="InterPro" id="IPR039538">
    <property type="entry name" value="BetI_C"/>
</dbReference>
<dbReference type="Pfam" id="PF00440">
    <property type="entry name" value="TetR_N"/>
    <property type="match status" value="1"/>
</dbReference>
<evidence type="ECO:0000313" key="8">
    <source>
        <dbReference type="EMBL" id="GGA12575.1"/>
    </source>
</evidence>
<dbReference type="RefSeq" id="WP_188550249.1">
    <property type="nucleotide sequence ID" value="NZ_BMFY01000005.1"/>
</dbReference>
<protein>
    <recommendedName>
        <fullName evidence="7">HTH tetR-type domain-containing protein</fullName>
    </recommendedName>
</protein>
<evidence type="ECO:0000259" key="7">
    <source>
        <dbReference type="PROSITE" id="PS50977"/>
    </source>
</evidence>
<evidence type="ECO:0000256" key="3">
    <source>
        <dbReference type="ARBA" id="ARBA00023125"/>
    </source>
</evidence>
<keyword evidence="2" id="KW-0805">Transcription regulation</keyword>
<evidence type="ECO:0000256" key="6">
    <source>
        <dbReference type="SAM" id="MobiDB-lite"/>
    </source>
</evidence>
<accession>A0A8J2TXL0</accession>
<feature type="domain" description="HTH tetR-type" evidence="7">
    <location>
        <begin position="5"/>
        <end position="65"/>
    </location>
</feature>
<dbReference type="SUPFAM" id="SSF48498">
    <property type="entry name" value="Tetracyclin repressor-like, C-terminal domain"/>
    <property type="match status" value="1"/>
</dbReference>
<feature type="DNA-binding region" description="H-T-H motif" evidence="5">
    <location>
        <begin position="28"/>
        <end position="47"/>
    </location>
</feature>
<keyword evidence="1" id="KW-0678">Repressor</keyword>
<dbReference type="InterPro" id="IPR009057">
    <property type="entry name" value="Homeodomain-like_sf"/>
</dbReference>
<feature type="compositionally biased region" description="Low complexity" evidence="6">
    <location>
        <begin position="195"/>
        <end position="207"/>
    </location>
</feature>
<keyword evidence="3 5" id="KW-0238">DNA-binding</keyword>
<proteinExistence type="predicted"/>
<dbReference type="AlphaFoldDB" id="A0A8J2TXL0"/>
<comment type="caution">
    <text evidence="8">The sequence shown here is derived from an EMBL/GenBank/DDBJ whole genome shotgun (WGS) entry which is preliminary data.</text>
</comment>
<dbReference type="PANTHER" id="PTHR30055">
    <property type="entry name" value="HTH-TYPE TRANSCRIPTIONAL REGULATOR RUTR"/>
    <property type="match status" value="1"/>
</dbReference>
<reference evidence="8" key="1">
    <citation type="journal article" date="2014" name="Int. J. Syst. Evol. Microbiol.">
        <title>Complete genome sequence of Corynebacterium casei LMG S-19264T (=DSM 44701T), isolated from a smear-ripened cheese.</title>
        <authorList>
            <consortium name="US DOE Joint Genome Institute (JGI-PGF)"/>
            <person name="Walter F."/>
            <person name="Albersmeier A."/>
            <person name="Kalinowski J."/>
            <person name="Ruckert C."/>
        </authorList>
    </citation>
    <scope>NUCLEOTIDE SEQUENCE</scope>
    <source>
        <strain evidence="8">CGMCC 1.12785</strain>
    </source>
</reference>
<dbReference type="Gene3D" id="1.10.357.10">
    <property type="entry name" value="Tetracycline Repressor, domain 2"/>
    <property type="match status" value="1"/>
</dbReference>
<dbReference type="GO" id="GO:0000976">
    <property type="term" value="F:transcription cis-regulatory region binding"/>
    <property type="evidence" value="ECO:0007669"/>
    <property type="project" value="TreeGrafter"/>
</dbReference>